<gene>
    <name evidence="1" type="ORF">OPT61_g8195</name>
</gene>
<evidence type="ECO:0000313" key="1">
    <source>
        <dbReference type="EMBL" id="KAJ8108407.1"/>
    </source>
</evidence>
<proteinExistence type="predicted"/>
<dbReference type="Proteomes" id="UP001153331">
    <property type="component" value="Unassembled WGS sequence"/>
</dbReference>
<protein>
    <submittedName>
        <fullName evidence="1">Uncharacterized protein</fullName>
    </submittedName>
</protein>
<reference evidence="1" key="1">
    <citation type="submission" date="2022-11" db="EMBL/GenBank/DDBJ databases">
        <title>Genome Sequence of Boeremia exigua.</title>
        <authorList>
            <person name="Buettner E."/>
        </authorList>
    </citation>
    <scope>NUCLEOTIDE SEQUENCE</scope>
    <source>
        <strain evidence="1">CU02</strain>
    </source>
</reference>
<keyword evidence="2" id="KW-1185">Reference proteome</keyword>
<dbReference type="EMBL" id="JAPHNI010000753">
    <property type="protein sequence ID" value="KAJ8108407.1"/>
    <property type="molecule type" value="Genomic_DNA"/>
</dbReference>
<comment type="caution">
    <text evidence="1">The sequence shown here is derived from an EMBL/GenBank/DDBJ whole genome shotgun (WGS) entry which is preliminary data.</text>
</comment>
<sequence>MSVPFVRPYDPARDFENGLHVFFVTIEPTLDWEPTRTIGSYLWYRVYTELASPTCFVLDDGNGRAVGYCIGTANTLEFAERWRKEFAPTVNLEQVPAPGVQTGNPLMEKEESRSFRHAVHNAGCSALQAWPKELERYPAHMHIDILPEFQRKGWGSILINRLFDAVKREGATGIHLDMVRWNTKGENFYMKMGFERCSLVLDDGRSGDTGVNDVVLTLVRSL</sequence>
<name>A0ACC2HZ97_9PLEO</name>
<organism evidence="1 2">
    <name type="scientific">Boeremia exigua</name>
    <dbReference type="NCBI Taxonomy" id="749465"/>
    <lineage>
        <taxon>Eukaryota</taxon>
        <taxon>Fungi</taxon>
        <taxon>Dikarya</taxon>
        <taxon>Ascomycota</taxon>
        <taxon>Pezizomycotina</taxon>
        <taxon>Dothideomycetes</taxon>
        <taxon>Pleosporomycetidae</taxon>
        <taxon>Pleosporales</taxon>
        <taxon>Pleosporineae</taxon>
        <taxon>Didymellaceae</taxon>
        <taxon>Boeremia</taxon>
    </lineage>
</organism>
<evidence type="ECO:0000313" key="2">
    <source>
        <dbReference type="Proteomes" id="UP001153331"/>
    </source>
</evidence>
<accession>A0ACC2HZ97</accession>